<keyword evidence="2" id="KW-1185">Reference proteome</keyword>
<evidence type="ECO:0000313" key="2">
    <source>
        <dbReference type="Proteomes" id="UP000271624"/>
    </source>
</evidence>
<gene>
    <name evidence="1" type="ORF">DSM106972_009080</name>
</gene>
<name>A0A433VS38_9CYAN</name>
<dbReference type="InterPro" id="IPR011049">
    <property type="entry name" value="Serralysin-like_metalloprot_C"/>
</dbReference>
<dbReference type="Proteomes" id="UP000271624">
    <property type="component" value="Unassembled WGS sequence"/>
</dbReference>
<evidence type="ECO:0008006" key="3">
    <source>
        <dbReference type="Google" id="ProtNLM"/>
    </source>
</evidence>
<sequence>MELLQTGQLLAQRYRILDILGEGGSGITYLTQTLEGTNLNNTIKGGVGTDYLDGRGGADTYLFNRGDGQDTLFDSSKCYLLLC</sequence>
<dbReference type="SUPFAM" id="SSF51120">
    <property type="entry name" value="beta-Roll"/>
    <property type="match status" value="1"/>
</dbReference>
<dbReference type="EMBL" id="RSCL01000002">
    <property type="protein sequence ID" value="RUT08855.1"/>
    <property type="molecule type" value="Genomic_DNA"/>
</dbReference>
<reference evidence="1" key="2">
    <citation type="journal article" date="2019" name="Genome Biol. Evol.">
        <title>Day and night: Metabolic profiles and evolutionary relationships of six axenic non-marine cyanobacteria.</title>
        <authorList>
            <person name="Will S.E."/>
            <person name="Henke P."/>
            <person name="Boedeker C."/>
            <person name="Huang S."/>
            <person name="Brinkmann H."/>
            <person name="Rohde M."/>
            <person name="Jarek M."/>
            <person name="Friedl T."/>
            <person name="Seufert S."/>
            <person name="Schumacher M."/>
            <person name="Overmann J."/>
            <person name="Neumann-Schaal M."/>
            <person name="Petersen J."/>
        </authorList>
    </citation>
    <scope>NUCLEOTIDE SEQUENCE [LARGE SCALE GENOMIC DNA]</scope>
    <source>
        <strain evidence="1">PCC 7102</strain>
    </source>
</reference>
<protein>
    <recommendedName>
        <fullName evidence="3">Peptidase M10 serralysin C-terminal domain-containing protein</fullName>
    </recommendedName>
</protein>
<evidence type="ECO:0000313" key="1">
    <source>
        <dbReference type="EMBL" id="RUT08855.1"/>
    </source>
</evidence>
<comment type="caution">
    <text evidence="1">The sequence shown here is derived from an EMBL/GenBank/DDBJ whole genome shotgun (WGS) entry which is preliminary data.</text>
</comment>
<organism evidence="1 2">
    <name type="scientific">Dulcicalothrix desertica PCC 7102</name>
    <dbReference type="NCBI Taxonomy" id="232991"/>
    <lineage>
        <taxon>Bacteria</taxon>
        <taxon>Bacillati</taxon>
        <taxon>Cyanobacteriota</taxon>
        <taxon>Cyanophyceae</taxon>
        <taxon>Nostocales</taxon>
        <taxon>Calotrichaceae</taxon>
        <taxon>Dulcicalothrix</taxon>
    </lineage>
</organism>
<dbReference type="OrthoDB" id="561762at2"/>
<dbReference type="AlphaFoldDB" id="A0A433VS38"/>
<dbReference type="Gene3D" id="2.150.10.10">
    <property type="entry name" value="Serralysin-like metalloprotease, C-terminal"/>
    <property type="match status" value="1"/>
</dbReference>
<dbReference type="RefSeq" id="WP_127079309.1">
    <property type="nucleotide sequence ID" value="NZ_RSCL01000002.1"/>
</dbReference>
<accession>A0A433VS38</accession>
<reference evidence="1" key="1">
    <citation type="submission" date="2018-12" db="EMBL/GenBank/DDBJ databases">
        <authorList>
            <person name="Will S."/>
            <person name="Neumann-Schaal M."/>
            <person name="Henke P."/>
        </authorList>
    </citation>
    <scope>NUCLEOTIDE SEQUENCE</scope>
    <source>
        <strain evidence="1">PCC 7102</strain>
    </source>
</reference>
<proteinExistence type="predicted"/>